<organism evidence="1 2">
    <name type="scientific">Pseudomonas typographi</name>
    <dbReference type="NCBI Taxonomy" id="2715964"/>
    <lineage>
        <taxon>Bacteria</taxon>
        <taxon>Pseudomonadati</taxon>
        <taxon>Pseudomonadota</taxon>
        <taxon>Gammaproteobacteria</taxon>
        <taxon>Pseudomonadales</taxon>
        <taxon>Pseudomonadaceae</taxon>
        <taxon>Pseudomonas</taxon>
    </lineage>
</organism>
<dbReference type="SUPFAM" id="SSF143100">
    <property type="entry name" value="TTHA1013/TTHA0281-like"/>
    <property type="match status" value="1"/>
</dbReference>
<dbReference type="RefSeq" id="WP_190424159.1">
    <property type="nucleotide sequence ID" value="NZ_JAAOCA010000030.1"/>
</dbReference>
<proteinExistence type="predicted"/>
<dbReference type="InterPro" id="IPR035069">
    <property type="entry name" value="TTHA1013/TTHA0281-like"/>
</dbReference>
<dbReference type="Proteomes" id="UP000805841">
    <property type="component" value="Unassembled WGS sequence"/>
</dbReference>
<reference evidence="1 2" key="1">
    <citation type="journal article" date="2020" name="Insects">
        <title>Bacteria Belonging to Pseudomonas typographi sp. nov. from the Bark Beetle Ips typographus Have Genomic Potential to Aid in the Host Ecology.</title>
        <authorList>
            <person name="Peral-Aranega E."/>
            <person name="Saati-Santamaria Z."/>
            <person name="Kolarik M."/>
            <person name="Rivas R."/>
            <person name="Garcia-Fraile P."/>
        </authorList>
    </citation>
    <scope>NUCLEOTIDE SEQUENCE [LARGE SCALE GENOMIC DNA]</scope>
    <source>
        <strain evidence="1 2">CA3A</strain>
    </source>
</reference>
<gene>
    <name evidence="1" type="ORF">HAQ05_21035</name>
</gene>
<protein>
    <submittedName>
        <fullName evidence="1">Type II toxin-antitoxin system HicB family antitoxin</fullName>
    </submittedName>
</protein>
<keyword evidence="2" id="KW-1185">Reference proteome</keyword>
<evidence type="ECO:0000313" key="1">
    <source>
        <dbReference type="EMBL" id="MBD1601168.1"/>
    </source>
</evidence>
<dbReference type="EMBL" id="JAAOCA010000030">
    <property type="protein sequence ID" value="MBD1601168.1"/>
    <property type="molecule type" value="Genomic_DNA"/>
</dbReference>
<name>A0ABR7Z6P9_9PSED</name>
<dbReference type="InterPro" id="IPR010982">
    <property type="entry name" value="Lambda_DNA-bd_dom_sf"/>
</dbReference>
<evidence type="ECO:0000313" key="2">
    <source>
        <dbReference type="Proteomes" id="UP000805841"/>
    </source>
</evidence>
<dbReference type="Gene3D" id="3.30.160.250">
    <property type="match status" value="1"/>
</dbReference>
<dbReference type="SUPFAM" id="SSF47413">
    <property type="entry name" value="lambda repressor-like DNA-binding domains"/>
    <property type="match status" value="1"/>
</dbReference>
<comment type="caution">
    <text evidence="1">The sequence shown here is derived from an EMBL/GenBank/DDBJ whole genome shotgun (WGS) entry which is preliminary data.</text>
</comment>
<accession>A0ABR7Z6P9</accession>
<sequence>MYSYAVKVHAEAGSFWSSCRDIPEAHSAGDTVEELLANAVAGLELALTIYVDQGRPIPLPTLPVDGEHLVHLPTLVAAKVSLWNAMREAGMRKADLARALHSSQTKVDRLLDFEHSSKIEQVEAALAALGKRLSVSVEAA</sequence>